<protein>
    <submittedName>
        <fullName evidence="3">RHS repeat-associated core domain</fullName>
    </submittedName>
</protein>
<reference evidence="3 4" key="1">
    <citation type="submission" date="2018-12" db="EMBL/GenBank/DDBJ databases">
        <authorList>
            <consortium name="Pathogen Informatics"/>
        </authorList>
    </citation>
    <scope>NUCLEOTIDE SEQUENCE [LARGE SCALE GENOMIC DNA]</scope>
    <source>
        <strain evidence="3 4">NCTC9695</strain>
    </source>
</reference>
<dbReference type="AlphaFoldDB" id="A0A3S4HJ09"/>
<dbReference type="Proteomes" id="UP000275777">
    <property type="component" value="Chromosome"/>
</dbReference>
<feature type="transmembrane region" description="Helical" evidence="1">
    <location>
        <begin position="97"/>
        <end position="118"/>
    </location>
</feature>
<dbReference type="Gene3D" id="2.180.10.10">
    <property type="entry name" value="RHS repeat-associated core"/>
    <property type="match status" value="1"/>
</dbReference>
<sequence>MGEGVLRFNGERLDPANGHYQLGNGHRAHSPTMMRFISPDHTSPFGGGGLNPYAYCAGDPINRADPAGRHSFWGWLGIGVGMSLGVLLTPISGGTSLAAVLSTVSVISAAASAGLAIAQQFVEASDPQAAAALGWAALGAGSVSGLSSLALTWAAPGARSLIGLLPGSSDRPFGGLMMSGGVRAETTAGQAGSGHAGIWRAIQERIPFLRRRAVFSEGSEAILYKKGNFLIKEYKNQQVDLRQLSNEASIFNRVHATTTAKVKPPRSIKMPLVKGVPLSNNHVLFELTSDHARSLVRSMDRIHGLGILHGDISDGNILFEKAANEFKFIDFSASAMNSSALEMRAESDHLRWKIQQWPNYSEEWLI</sequence>
<keyword evidence="1" id="KW-0812">Transmembrane</keyword>
<feature type="transmembrane region" description="Helical" evidence="1">
    <location>
        <begin position="130"/>
        <end position="155"/>
    </location>
</feature>
<proteinExistence type="predicted"/>
<dbReference type="SUPFAM" id="SSF56399">
    <property type="entry name" value="ADP-ribosylation"/>
    <property type="match status" value="1"/>
</dbReference>
<feature type="transmembrane region" description="Helical" evidence="1">
    <location>
        <begin position="72"/>
        <end position="91"/>
    </location>
</feature>
<dbReference type="EMBL" id="LR134182">
    <property type="protein sequence ID" value="VEB43078.1"/>
    <property type="molecule type" value="Genomic_DNA"/>
</dbReference>
<name>A0A3S4HJ09_CHRVL</name>
<keyword evidence="1" id="KW-0472">Membrane</keyword>
<dbReference type="InterPro" id="IPR022385">
    <property type="entry name" value="Rhs_assc_core"/>
</dbReference>
<dbReference type="Pfam" id="PF22303">
    <property type="entry name" value="OspG_kinase"/>
    <property type="match status" value="1"/>
</dbReference>
<dbReference type="SUPFAM" id="SSF56112">
    <property type="entry name" value="Protein kinase-like (PK-like)"/>
    <property type="match status" value="1"/>
</dbReference>
<evidence type="ECO:0000313" key="3">
    <source>
        <dbReference type="EMBL" id="VEB43078.1"/>
    </source>
</evidence>
<dbReference type="InterPro" id="IPR011009">
    <property type="entry name" value="Kinase-like_dom_sf"/>
</dbReference>
<feature type="domain" description="Kinase OspG kinase" evidence="2">
    <location>
        <begin position="220"/>
        <end position="332"/>
    </location>
</feature>
<gene>
    <name evidence="3" type="ORF">NCTC9695_03532</name>
</gene>
<organism evidence="3 4">
    <name type="scientific">Chromobacterium violaceum</name>
    <dbReference type="NCBI Taxonomy" id="536"/>
    <lineage>
        <taxon>Bacteria</taxon>
        <taxon>Pseudomonadati</taxon>
        <taxon>Pseudomonadota</taxon>
        <taxon>Betaproteobacteria</taxon>
        <taxon>Neisseriales</taxon>
        <taxon>Chromobacteriaceae</taxon>
        <taxon>Chromobacterium</taxon>
    </lineage>
</organism>
<keyword evidence="1" id="KW-1133">Transmembrane helix</keyword>
<dbReference type="Gene3D" id="1.10.510.10">
    <property type="entry name" value="Transferase(Phosphotransferase) domain 1"/>
    <property type="match status" value="1"/>
</dbReference>
<accession>A0A3S4HJ09</accession>
<dbReference type="InterPro" id="IPR054466">
    <property type="entry name" value="OspG_kinase"/>
</dbReference>
<evidence type="ECO:0000259" key="2">
    <source>
        <dbReference type="Pfam" id="PF22303"/>
    </source>
</evidence>
<evidence type="ECO:0000313" key="4">
    <source>
        <dbReference type="Proteomes" id="UP000275777"/>
    </source>
</evidence>
<evidence type="ECO:0000256" key="1">
    <source>
        <dbReference type="SAM" id="Phobius"/>
    </source>
</evidence>
<dbReference type="NCBIfam" id="TIGR03696">
    <property type="entry name" value="Rhs_assc_core"/>
    <property type="match status" value="1"/>
</dbReference>